<sequence>MPEFEFVVSDGTVKRPSAALRSHAVKSGLHRKSQAKVASGPRDSQLTVRQKDSLKGRFKLSGGASNPKRNVKAVVEERSSQSKSHGPVTMQPEMADDSVMLRGDAGLDTRHDQHLPPSTQPQVVRTPSQGRGDPFGTFLVPLTSDAEKLVKFFISRFELPVPIASIQRQWWDYALSDPLVMHATLGLAAATWSTLVYIPKQLVYEGYKQKGMALREVQERLTTGSHSLALVGAIANLASTEGCEAAFATARVHLMGLDLLVKTWAGGYDALKSNINVARVVNWADIQAANGLGVRPLIPMIFSLNSITLPTSVIAAAEEPSLSHLKIFEKDSGSSTIESCFSLVRQGQYSVRNDEVPRHDFGILINAVDHFLADILGGDNISGLGRILLTAAHIAYYTIVRGVPPIALLPRIIARRLRKQLDTAIPIISSCPEFQHGLIWCLLIGSAVAYETGEDWDVFSTDLCAAVQSGKIQGPLELEEIARRFVWHQQFPGAFLGKYCSTLFPRLGNDGDTDSLPPVHFGSVQNVFIPDAISRLSLNPLNTANENMYSIPAVGIHS</sequence>
<dbReference type="AlphaFoldDB" id="A0A0P7BVK9"/>
<dbReference type="OrthoDB" id="4158087at2759"/>
<evidence type="ECO:0000313" key="3">
    <source>
        <dbReference type="Proteomes" id="UP000050424"/>
    </source>
</evidence>
<dbReference type="Proteomes" id="UP000050424">
    <property type="component" value="Unassembled WGS sequence"/>
</dbReference>
<feature type="region of interest" description="Disordered" evidence="1">
    <location>
        <begin position="22"/>
        <end position="93"/>
    </location>
</feature>
<evidence type="ECO:0000256" key="1">
    <source>
        <dbReference type="SAM" id="MobiDB-lite"/>
    </source>
</evidence>
<organism evidence="2 3">
    <name type="scientific">Neonectria ditissima</name>
    <dbReference type="NCBI Taxonomy" id="78410"/>
    <lineage>
        <taxon>Eukaryota</taxon>
        <taxon>Fungi</taxon>
        <taxon>Dikarya</taxon>
        <taxon>Ascomycota</taxon>
        <taxon>Pezizomycotina</taxon>
        <taxon>Sordariomycetes</taxon>
        <taxon>Hypocreomycetidae</taxon>
        <taxon>Hypocreales</taxon>
        <taxon>Nectriaceae</taxon>
        <taxon>Neonectria</taxon>
    </lineage>
</organism>
<dbReference type="PANTHER" id="PTHR37540:SF5">
    <property type="entry name" value="TRANSCRIPTION FACTOR DOMAIN-CONTAINING PROTEIN"/>
    <property type="match status" value="1"/>
</dbReference>
<dbReference type="STRING" id="78410.A0A0P7BVK9"/>
<dbReference type="EMBL" id="LKCW01000007">
    <property type="protein sequence ID" value="KPM45515.1"/>
    <property type="molecule type" value="Genomic_DNA"/>
</dbReference>
<feature type="region of interest" description="Disordered" evidence="1">
    <location>
        <begin position="107"/>
        <end position="130"/>
    </location>
</feature>
<reference evidence="2 3" key="1">
    <citation type="submission" date="2015-09" db="EMBL/GenBank/DDBJ databases">
        <title>Draft genome of a European isolate of the apple canker pathogen Neonectria ditissima.</title>
        <authorList>
            <person name="Gomez-Cortecero A."/>
            <person name="Harrison R.J."/>
            <person name="Armitage A.D."/>
        </authorList>
    </citation>
    <scope>NUCLEOTIDE SEQUENCE [LARGE SCALE GENOMIC DNA]</scope>
    <source>
        <strain evidence="2 3">R09/05</strain>
    </source>
</reference>
<protein>
    <submittedName>
        <fullName evidence="2">Uncharacterized protein</fullName>
    </submittedName>
</protein>
<keyword evidence="3" id="KW-1185">Reference proteome</keyword>
<proteinExistence type="predicted"/>
<feature type="compositionally biased region" description="Polar residues" evidence="1">
    <location>
        <begin position="116"/>
        <end position="129"/>
    </location>
</feature>
<dbReference type="PANTHER" id="PTHR37540">
    <property type="entry name" value="TRANSCRIPTION FACTOR (ACR-2), PUTATIVE-RELATED-RELATED"/>
    <property type="match status" value="1"/>
</dbReference>
<evidence type="ECO:0000313" key="2">
    <source>
        <dbReference type="EMBL" id="KPM45515.1"/>
    </source>
</evidence>
<comment type="caution">
    <text evidence="2">The sequence shown here is derived from an EMBL/GenBank/DDBJ whole genome shotgun (WGS) entry which is preliminary data.</text>
</comment>
<accession>A0A0P7BVK9</accession>
<gene>
    <name evidence="2" type="ORF">AK830_g1043</name>
</gene>
<name>A0A0P7BVK9_9HYPO</name>